<gene>
    <name evidence="1" type="ORF">MSPICULIGERA_LOCUS22799</name>
</gene>
<evidence type="ECO:0000313" key="2">
    <source>
        <dbReference type="Proteomes" id="UP001177023"/>
    </source>
</evidence>
<evidence type="ECO:0000313" key="1">
    <source>
        <dbReference type="EMBL" id="CAJ0584757.1"/>
    </source>
</evidence>
<dbReference type="Proteomes" id="UP001177023">
    <property type="component" value="Unassembled WGS sequence"/>
</dbReference>
<proteinExistence type="predicted"/>
<keyword evidence="2" id="KW-1185">Reference proteome</keyword>
<protein>
    <submittedName>
        <fullName evidence="1">Uncharacterized protein</fullName>
    </submittedName>
</protein>
<dbReference type="EMBL" id="CATQJA010002700">
    <property type="protein sequence ID" value="CAJ0584757.1"/>
    <property type="molecule type" value="Genomic_DNA"/>
</dbReference>
<reference evidence="1" key="1">
    <citation type="submission" date="2023-06" db="EMBL/GenBank/DDBJ databases">
        <authorList>
            <person name="Delattre M."/>
        </authorList>
    </citation>
    <scope>NUCLEOTIDE SEQUENCE</scope>
    <source>
        <strain evidence="1">AF72</strain>
    </source>
</reference>
<feature type="non-terminal residue" evidence="1">
    <location>
        <position position="1"/>
    </location>
</feature>
<comment type="caution">
    <text evidence="1">The sequence shown here is derived from an EMBL/GenBank/DDBJ whole genome shotgun (WGS) entry which is preliminary data.</text>
</comment>
<accession>A0AA36DCH6</accession>
<name>A0AA36DCH6_9BILA</name>
<organism evidence="1 2">
    <name type="scientific">Mesorhabditis spiculigera</name>
    <dbReference type="NCBI Taxonomy" id="96644"/>
    <lineage>
        <taxon>Eukaryota</taxon>
        <taxon>Metazoa</taxon>
        <taxon>Ecdysozoa</taxon>
        <taxon>Nematoda</taxon>
        <taxon>Chromadorea</taxon>
        <taxon>Rhabditida</taxon>
        <taxon>Rhabditina</taxon>
        <taxon>Rhabditomorpha</taxon>
        <taxon>Rhabditoidea</taxon>
        <taxon>Rhabditidae</taxon>
        <taxon>Mesorhabditinae</taxon>
        <taxon>Mesorhabditis</taxon>
    </lineage>
</organism>
<dbReference type="AlphaFoldDB" id="A0AA36DCH6"/>
<sequence>MACLLTNEVDDCTTASTFEMANFREQLNDAEQQLDVSAILANIGNVSALHGISMERLVCSTPCVTADVEEAVKSYYEYEKQIDPATRFAPTEVHSEYCLPDMQPAAFTANVDNEEDTLVEPGEGLGIDHFAEAQRSRVFELLSGYQQQTNSPFDEKNTGLNAPMLTATLGRYSHF</sequence>